<evidence type="ECO:0000313" key="1">
    <source>
        <dbReference type="EMBL" id="KIJ40266.1"/>
    </source>
</evidence>
<sequence length="391" mass="44274">MANAVCQRIELEALAMAATVHSEQLNRVKANMYAEESQFDEYRWYEIWSSILNWIARRCNAPREVGICNPAAQNYDAPITFPSLPNLTQQPLSTPAPLRTRSKTLQGLQTLNTTETEHNCDNFPLSPLTPLTDLPLPKILTSDDESDNDIESLFLPLTLPLSSFINPRPRSRMIKEALKPLAEVKIGKLKDCPILSTGCIDPLVLQTWTLACKWYMKHSEKKASEIVSFIIDSMMEPRLIAWYNMDQTCMDALTLASYLTELAALGDCEFIDWKIEVENLNTILTTSAPTQALKAEALKNQLEANLNEDLLTNLLNEPAISTDLAAWTLEVKEWDDWMCVEDEHTQCLIHVNESACSFCRIEKKTLLSHLSDPQPPRTHHCRLVNIFQTGK</sequence>
<dbReference type="EMBL" id="KN837145">
    <property type="protein sequence ID" value="KIJ40266.1"/>
    <property type="molecule type" value="Genomic_DNA"/>
</dbReference>
<protein>
    <submittedName>
        <fullName evidence="1">Uncharacterized protein</fullName>
    </submittedName>
</protein>
<organism evidence="1 2">
    <name type="scientific">Sphaerobolus stellatus (strain SS14)</name>
    <dbReference type="NCBI Taxonomy" id="990650"/>
    <lineage>
        <taxon>Eukaryota</taxon>
        <taxon>Fungi</taxon>
        <taxon>Dikarya</taxon>
        <taxon>Basidiomycota</taxon>
        <taxon>Agaricomycotina</taxon>
        <taxon>Agaricomycetes</taxon>
        <taxon>Phallomycetidae</taxon>
        <taxon>Geastrales</taxon>
        <taxon>Sphaerobolaceae</taxon>
        <taxon>Sphaerobolus</taxon>
    </lineage>
</organism>
<accession>A0A0C9VQT8</accession>
<dbReference type="HOGENOM" id="CLU_706310_0_0_1"/>
<dbReference type="OrthoDB" id="2369050at2759"/>
<dbReference type="AlphaFoldDB" id="A0A0C9VQT8"/>
<keyword evidence="2" id="KW-1185">Reference proteome</keyword>
<proteinExistence type="predicted"/>
<gene>
    <name evidence="1" type="ORF">M422DRAFT_256807</name>
</gene>
<evidence type="ECO:0000313" key="2">
    <source>
        <dbReference type="Proteomes" id="UP000054279"/>
    </source>
</evidence>
<dbReference type="Proteomes" id="UP000054279">
    <property type="component" value="Unassembled WGS sequence"/>
</dbReference>
<reference evidence="1 2" key="1">
    <citation type="submission" date="2014-06" db="EMBL/GenBank/DDBJ databases">
        <title>Evolutionary Origins and Diversification of the Mycorrhizal Mutualists.</title>
        <authorList>
            <consortium name="DOE Joint Genome Institute"/>
            <consortium name="Mycorrhizal Genomics Consortium"/>
            <person name="Kohler A."/>
            <person name="Kuo A."/>
            <person name="Nagy L.G."/>
            <person name="Floudas D."/>
            <person name="Copeland A."/>
            <person name="Barry K.W."/>
            <person name="Cichocki N."/>
            <person name="Veneault-Fourrey C."/>
            <person name="LaButti K."/>
            <person name="Lindquist E.A."/>
            <person name="Lipzen A."/>
            <person name="Lundell T."/>
            <person name="Morin E."/>
            <person name="Murat C."/>
            <person name="Riley R."/>
            <person name="Ohm R."/>
            <person name="Sun H."/>
            <person name="Tunlid A."/>
            <person name="Henrissat B."/>
            <person name="Grigoriev I.V."/>
            <person name="Hibbett D.S."/>
            <person name="Martin F."/>
        </authorList>
    </citation>
    <scope>NUCLEOTIDE SEQUENCE [LARGE SCALE GENOMIC DNA]</scope>
    <source>
        <strain evidence="1 2">SS14</strain>
    </source>
</reference>
<name>A0A0C9VQT8_SPHS4</name>